<accession>A0ACC0CS45</accession>
<sequence>MASSEDKHISHGSNSNLKLLRKLSYNETYQQAMYILNQYRGTAVSCRYAIPPTLSGQDSQSALKNTFESAIIKTVLRQPILQVGIANADSKVPTWTQLDSLDLGNHVEWRSIKRSVNIDSLLQEAVASQIDTMFPQLDRQPGWRIVILRQETTADLEVVFTWNHPHGDGTSGKIFHQDLLKFLNDMGENSPSLDGNTLMLPKSTPKLPVPVEKLSTLPMDAKYVTTTLWGLLKPSIFSKDPTQANWAPIRASPFKTQVRSFVVDREALDNILAKCRQHQTTLTGLLHALAALAFASHLRDARGFQSGTPIDARRFLQAGPEFEPDRTMANYVTMMDHKFALKVVDGLRSASPEAETLERVWSVAADVRRQIEKKLDSGLKNDEICLGRFVGDWRAQMREKASKPRLLSWLVTNLGVLEGSSGGKGKLGAWSIRQAQLTLSAEIPGAAIVFSAMTAADGPLCITTNWQECLFDPSFGDQITGHVEQWLHRIGS</sequence>
<comment type="caution">
    <text evidence="1">The sequence shown here is derived from an EMBL/GenBank/DDBJ whole genome shotgun (WGS) entry which is preliminary data.</text>
</comment>
<gene>
    <name evidence="1" type="ORF">F4821DRAFT_245437</name>
</gene>
<organism evidence="1 2">
    <name type="scientific">Hypoxylon rubiginosum</name>
    <dbReference type="NCBI Taxonomy" id="110542"/>
    <lineage>
        <taxon>Eukaryota</taxon>
        <taxon>Fungi</taxon>
        <taxon>Dikarya</taxon>
        <taxon>Ascomycota</taxon>
        <taxon>Pezizomycotina</taxon>
        <taxon>Sordariomycetes</taxon>
        <taxon>Xylariomycetidae</taxon>
        <taxon>Xylariales</taxon>
        <taxon>Hypoxylaceae</taxon>
        <taxon>Hypoxylon</taxon>
    </lineage>
</organism>
<name>A0ACC0CS45_9PEZI</name>
<reference evidence="1 2" key="1">
    <citation type="journal article" date="2022" name="New Phytol.">
        <title>Ecological generalism drives hyperdiversity of secondary metabolite gene clusters in xylarialean endophytes.</title>
        <authorList>
            <person name="Franco M.E.E."/>
            <person name="Wisecaver J.H."/>
            <person name="Arnold A.E."/>
            <person name="Ju Y.M."/>
            <person name="Slot J.C."/>
            <person name="Ahrendt S."/>
            <person name="Moore L.P."/>
            <person name="Eastman K.E."/>
            <person name="Scott K."/>
            <person name="Konkel Z."/>
            <person name="Mondo S.J."/>
            <person name="Kuo A."/>
            <person name="Hayes R.D."/>
            <person name="Haridas S."/>
            <person name="Andreopoulos B."/>
            <person name="Riley R."/>
            <person name="LaButti K."/>
            <person name="Pangilinan J."/>
            <person name="Lipzen A."/>
            <person name="Amirebrahimi M."/>
            <person name="Yan J."/>
            <person name="Adam C."/>
            <person name="Keymanesh K."/>
            <person name="Ng V."/>
            <person name="Louie K."/>
            <person name="Northen T."/>
            <person name="Drula E."/>
            <person name="Henrissat B."/>
            <person name="Hsieh H.M."/>
            <person name="Youens-Clark K."/>
            <person name="Lutzoni F."/>
            <person name="Miadlikowska J."/>
            <person name="Eastwood D.C."/>
            <person name="Hamelin R.C."/>
            <person name="Grigoriev I.V."/>
            <person name="U'Ren J.M."/>
        </authorList>
    </citation>
    <scope>NUCLEOTIDE SEQUENCE [LARGE SCALE GENOMIC DNA]</scope>
    <source>
        <strain evidence="1 2">ER1909</strain>
    </source>
</reference>
<proteinExistence type="predicted"/>
<evidence type="ECO:0000313" key="1">
    <source>
        <dbReference type="EMBL" id="KAI6083224.1"/>
    </source>
</evidence>
<evidence type="ECO:0000313" key="2">
    <source>
        <dbReference type="Proteomes" id="UP001497680"/>
    </source>
</evidence>
<keyword evidence="2" id="KW-1185">Reference proteome</keyword>
<dbReference type="EMBL" id="MU394356">
    <property type="protein sequence ID" value="KAI6083224.1"/>
    <property type="molecule type" value="Genomic_DNA"/>
</dbReference>
<dbReference type="Proteomes" id="UP001497680">
    <property type="component" value="Unassembled WGS sequence"/>
</dbReference>
<protein>
    <submittedName>
        <fullName evidence="1">Alcohol acetyltransferase-domain-containing protein</fullName>
    </submittedName>
</protein>